<protein>
    <submittedName>
        <fullName evidence="2">Uncharacterized protein</fullName>
    </submittedName>
</protein>
<reference evidence="2 3" key="1">
    <citation type="journal article" date="2021" name="Hortic Res">
        <title>Chromosome-scale assembly of the Dendrobium chrysotoxum genome enhances the understanding of orchid evolution.</title>
        <authorList>
            <person name="Zhang Y."/>
            <person name="Zhang G.Q."/>
            <person name="Zhang D."/>
            <person name="Liu X.D."/>
            <person name="Xu X.Y."/>
            <person name="Sun W.H."/>
            <person name="Yu X."/>
            <person name="Zhu X."/>
            <person name="Wang Z.W."/>
            <person name="Zhao X."/>
            <person name="Zhong W.Y."/>
            <person name="Chen H."/>
            <person name="Yin W.L."/>
            <person name="Huang T."/>
            <person name="Niu S.C."/>
            <person name="Liu Z.J."/>
        </authorList>
    </citation>
    <scope>NUCLEOTIDE SEQUENCE [LARGE SCALE GENOMIC DNA]</scope>
    <source>
        <strain evidence="2">Lindl</strain>
    </source>
</reference>
<gene>
    <name evidence="2" type="ORF">IEQ34_001549</name>
</gene>
<keyword evidence="3" id="KW-1185">Reference proteome</keyword>
<feature type="compositionally biased region" description="Low complexity" evidence="1">
    <location>
        <begin position="83"/>
        <end position="96"/>
    </location>
</feature>
<comment type="caution">
    <text evidence="2">The sequence shown here is derived from an EMBL/GenBank/DDBJ whole genome shotgun (WGS) entry which is preliminary data.</text>
</comment>
<name>A0AAV7HLZ5_DENCH</name>
<evidence type="ECO:0000313" key="2">
    <source>
        <dbReference type="EMBL" id="KAH0469991.1"/>
    </source>
</evidence>
<evidence type="ECO:0000256" key="1">
    <source>
        <dbReference type="SAM" id="MobiDB-lite"/>
    </source>
</evidence>
<organism evidence="2 3">
    <name type="scientific">Dendrobium chrysotoxum</name>
    <name type="common">Orchid</name>
    <dbReference type="NCBI Taxonomy" id="161865"/>
    <lineage>
        <taxon>Eukaryota</taxon>
        <taxon>Viridiplantae</taxon>
        <taxon>Streptophyta</taxon>
        <taxon>Embryophyta</taxon>
        <taxon>Tracheophyta</taxon>
        <taxon>Spermatophyta</taxon>
        <taxon>Magnoliopsida</taxon>
        <taxon>Liliopsida</taxon>
        <taxon>Asparagales</taxon>
        <taxon>Orchidaceae</taxon>
        <taxon>Epidendroideae</taxon>
        <taxon>Malaxideae</taxon>
        <taxon>Dendrobiinae</taxon>
        <taxon>Dendrobium</taxon>
    </lineage>
</organism>
<proteinExistence type="predicted"/>
<sequence length="104" mass="11644">MDQNLEKCRSVGKKYAKELSLQKWQPRRLALTSRPPCLNPIQPPQQPRLDFFCRIVAELSLFVSHGPSNNRGFGRKRKPTKLPSASAASDSPSPFSGLIFPPLI</sequence>
<accession>A0AAV7HLZ5</accession>
<dbReference type="Proteomes" id="UP000775213">
    <property type="component" value="Unassembled WGS sequence"/>
</dbReference>
<dbReference type="EMBL" id="JAGFBR010000002">
    <property type="protein sequence ID" value="KAH0469991.1"/>
    <property type="molecule type" value="Genomic_DNA"/>
</dbReference>
<feature type="region of interest" description="Disordered" evidence="1">
    <location>
        <begin position="66"/>
        <end position="104"/>
    </location>
</feature>
<dbReference type="AlphaFoldDB" id="A0AAV7HLZ5"/>
<evidence type="ECO:0000313" key="3">
    <source>
        <dbReference type="Proteomes" id="UP000775213"/>
    </source>
</evidence>